<gene>
    <name evidence="1" type="ORF">GCM10009776_20080</name>
</gene>
<reference evidence="1 2" key="1">
    <citation type="journal article" date="2019" name="Int. J. Syst. Evol. Microbiol.">
        <title>The Global Catalogue of Microorganisms (GCM) 10K type strain sequencing project: providing services to taxonomists for standard genome sequencing and annotation.</title>
        <authorList>
            <consortium name="The Broad Institute Genomics Platform"/>
            <consortium name="The Broad Institute Genome Sequencing Center for Infectious Disease"/>
            <person name="Wu L."/>
            <person name="Ma J."/>
        </authorList>
    </citation>
    <scope>NUCLEOTIDE SEQUENCE [LARGE SCALE GENOMIC DNA]</scope>
    <source>
        <strain evidence="1 2">JCM 14901</strain>
    </source>
</reference>
<dbReference type="RefSeq" id="WP_344094011.1">
    <property type="nucleotide sequence ID" value="NZ_BAAAOG010000002.1"/>
</dbReference>
<dbReference type="Proteomes" id="UP001499933">
    <property type="component" value="Unassembled WGS sequence"/>
</dbReference>
<accession>A0ABN2QTF4</accession>
<evidence type="ECO:0000313" key="2">
    <source>
        <dbReference type="Proteomes" id="UP001499933"/>
    </source>
</evidence>
<proteinExistence type="predicted"/>
<sequence>MTVSRWESLEAIKGFAGVDIETAVYYPEDDRFLVERDDLVRHWVQVS</sequence>
<keyword evidence="2" id="KW-1185">Reference proteome</keyword>
<comment type="caution">
    <text evidence="1">The sequence shown here is derived from an EMBL/GenBank/DDBJ whole genome shotgun (WGS) entry which is preliminary data.</text>
</comment>
<protein>
    <submittedName>
        <fullName evidence="1">Uncharacterized protein</fullName>
    </submittedName>
</protein>
<dbReference type="EMBL" id="BAAAOG010000002">
    <property type="protein sequence ID" value="GAA1957765.1"/>
    <property type="molecule type" value="Genomic_DNA"/>
</dbReference>
<name>A0ABN2QTF4_9MICO</name>
<evidence type="ECO:0000313" key="1">
    <source>
        <dbReference type="EMBL" id="GAA1957765.1"/>
    </source>
</evidence>
<organism evidence="1 2">
    <name type="scientific">Microbacterium deminutum</name>
    <dbReference type="NCBI Taxonomy" id="344164"/>
    <lineage>
        <taxon>Bacteria</taxon>
        <taxon>Bacillati</taxon>
        <taxon>Actinomycetota</taxon>
        <taxon>Actinomycetes</taxon>
        <taxon>Micrococcales</taxon>
        <taxon>Microbacteriaceae</taxon>
        <taxon>Microbacterium</taxon>
    </lineage>
</organism>